<keyword evidence="6 7" id="KW-0472">Membrane</keyword>
<evidence type="ECO:0000256" key="6">
    <source>
        <dbReference type="ARBA" id="ARBA00023136"/>
    </source>
</evidence>
<evidence type="ECO:0000313" key="9">
    <source>
        <dbReference type="EMBL" id="UQS83956.1"/>
    </source>
</evidence>
<gene>
    <name evidence="9" type="ORF">MOO47_01855</name>
</gene>
<dbReference type="EMBL" id="CP093365">
    <property type="protein sequence ID" value="UQS83956.1"/>
    <property type="molecule type" value="Genomic_DNA"/>
</dbReference>
<dbReference type="SUPFAM" id="SSF103473">
    <property type="entry name" value="MFS general substrate transporter"/>
    <property type="match status" value="1"/>
</dbReference>
<evidence type="ECO:0000256" key="1">
    <source>
        <dbReference type="ARBA" id="ARBA00004651"/>
    </source>
</evidence>
<reference evidence="9 10" key="1">
    <citation type="journal article" date="2022" name="Int. J. Syst. Evol. Microbiol.">
        <title>Apilactobacillus apisilvae sp. nov., Nicolia spurrieriana gen. nov. sp. nov., Bombilactobacillus folatiphilus sp. nov. and Bombilactobacillus thymidiniphilus sp. nov., four new lactic acid bacterial isolates from stingless bees Tetragonula carbonaria and Austroplebeia australis.</title>
        <authorList>
            <person name="Oliphant S.A."/>
            <person name="Watson-Haigh N.S."/>
            <person name="Sumby K.M."/>
            <person name="Gardner J."/>
            <person name="Groom S."/>
            <person name="Jiranek V."/>
        </authorList>
    </citation>
    <scope>NUCLEOTIDE SEQUENCE [LARGE SCALE GENOMIC DNA]</scope>
    <source>
        <strain evidence="9 10">SG4_A1</strain>
    </source>
</reference>
<dbReference type="InterPro" id="IPR036259">
    <property type="entry name" value="MFS_trans_sf"/>
</dbReference>
<feature type="transmembrane region" description="Helical" evidence="7">
    <location>
        <begin position="337"/>
        <end position="354"/>
    </location>
</feature>
<dbReference type="InterPro" id="IPR011701">
    <property type="entry name" value="MFS"/>
</dbReference>
<feature type="transmembrane region" description="Helical" evidence="7">
    <location>
        <begin position="159"/>
        <end position="179"/>
    </location>
</feature>
<dbReference type="Gene3D" id="1.20.1250.20">
    <property type="entry name" value="MFS general substrate transporter like domains"/>
    <property type="match status" value="2"/>
</dbReference>
<evidence type="ECO:0000256" key="3">
    <source>
        <dbReference type="ARBA" id="ARBA00022448"/>
    </source>
</evidence>
<feature type="transmembrane region" description="Helical" evidence="7">
    <location>
        <begin position="75"/>
        <end position="93"/>
    </location>
</feature>
<evidence type="ECO:0000259" key="8">
    <source>
        <dbReference type="PROSITE" id="PS50850"/>
    </source>
</evidence>
<evidence type="ECO:0000256" key="4">
    <source>
        <dbReference type="ARBA" id="ARBA00022692"/>
    </source>
</evidence>
<proteinExistence type="inferred from homology"/>
<dbReference type="InterPro" id="IPR051788">
    <property type="entry name" value="MFS_Transporter"/>
</dbReference>
<organism evidence="9 10">
    <name type="scientific">Bombilactobacillus thymidiniphilus</name>
    <dbReference type="NCBI Taxonomy" id="2923363"/>
    <lineage>
        <taxon>Bacteria</taxon>
        <taxon>Bacillati</taxon>
        <taxon>Bacillota</taxon>
        <taxon>Bacilli</taxon>
        <taxon>Lactobacillales</taxon>
        <taxon>Lactobacillaceae</taxon>
        <taxon>Bombilactobacillus</taxon>
    </lineage>
</organism>
<accession>A0ABY4PEL7</accession>
<feature type="transmembrane region" description="Helical" evidence="7">
    <location>
        <begin position="360"/>
        <end position="386"/>
    </location>
</feature>
<evidence type="ECO:0000313" key="10">
    <source>
        <dbReference type="Proteomes" id="UP000831947"/>
    </source>
</evidence>
<feature type="transmembrane region" description="Helical" evidence="7">
    <location>
        <begin position="133"/>
        <end position="153"/>
    </location>
</feature>
<evidence type="ECO:0000256" key="2">
    <source>
        <dbReference type="ARBA" id="ARBA00008335"/>
    </source>
</evidence>
<feature type="transmembrane region" description="Helical" evidence="7">
    <location>
        <begin position="277"/>
        <end position="293"/>
    </location>
</feature>
<dbReference type="PROSITE" id="PS50850">
    <property type="entry name" value="MFS"/>
    <property type="match status" value="1"/>
</dbReference>
<keyword evidence="3" id="KW-0813">Transport</keyword>
<feature type="transmembrane region" description="Helical" evidence="7">
    <location>
        <begin position="12"/>
        <end position="32"/>
    </location>
</feature>
<dbReference type="Pfam" id="PF07690">
    <property type="entry name" value="MFS_1"/>
    <property type="match status" value="1"/>
</dbReference>
<feature type="transmembrane region" description="Helical" evidence="7">
    <location>
        <begin position="207"/>
        <end position="232"/>
    </location>
</feature>
<sequence length="389" mass="43464">MSKKQMLKLEWGLYFNYLIHGFSLVIIAQNMANLSHSWQIPVVQIAFIVSGMGIGRLIGYLLTSYLADRLPAQKLIVCAMLCYLGFAWGIIWFQQIAILYILTMLAGLGNSFLDAGTYPTLVTLKQGAGYATILIKGFMAVGEFTLPWLVVFLQWQKWWYGWSFIIMGLLIVVNLGIILTAQFPSENSETDVNYAQNIISLPINKKIILFILLGGYGYASMALMLGFTQWITLYAQQVLHYSSAMSHALMSSYSLGSIVGVITLFMLSKSKIKDRHLLFYFNLVTLVAISILLQTKQFWFLSSVSFLIGFSCANGIMQLGLTLLIKINPAKSGFLTSYYYLFGSLASFSVPLITGRLAQINIHTALCCELFFAGAAVLLSWGISYLERK</sequence>
<comment type="subcellular location">
    <subcellularLocation>
        <location evidence="1">Cell membrane</location>
        <topology evidence="1">Multi-pass membrane protein</topology>
    </subcellularLocation>
</comment>
<comment type="similarity">
    <text evidence="2">Belongs to the major facilitator superfamily.</text>
</comment>
<dbReference type="PANTHER" id="PTHR23514">
    <property type="entry name" value="BYPASS OF STOP CODON PROTEIN 6"/>
    <property type="match status" value="1"/>
</dbReference>
<evidence type="ECO:0000256" key="5">
    <source>
        <dbReference type="ARBA" id="ARBA00022989"/>
    </source>
</evidence>
<feature type="transmembrane region" description="Helical" evidence="7">
    <location>
        <begin position="299"/>
        <end position="325"/>
    </location>
</feature>
<dbReference type="PANTHER" id="PTHR23514:SF3">
    <property type="entry name" value="BYPASS OF STOP CODON PROTEIN 6"/>
    <property type="match status" value="1"/>
</dbReference>
<keyword evidence="4 7" id="KW-0812">Transmembrane</keyword>
<protein>
    <submittedName>
        <fullName evidence="9">MFS transporter</fullName>
    </submittedName>
</protein>
<dbReference type="Proteomes" id="UP000831947">
    <property type="component" value="Chromosome"/>
</dbReference>
<feature type="transmembrane region" description="Helical" evidence="7">
    <location>
        <begin position="244"/>
        <end position="265"/>
    </location>
</feature>
<evidence type="ECO:0000256" key="7">
    <source>
        <dbReference type="SAM" id="Phobius"/>
    </source>
</evidence>
<feature type="transmembrane region" description="Helical" evidence="7">
    <location>
        <begin position="99"/>
        <end position="121"/>
    </location>
</feature>
<keyword evidence="5 7" id="KW-1133">Transmembrane helix</keyword>
<feature type="transmembrane region" description="Helical" evidence="7">
    <location>
        <begin position="38"/>
        <end position="63"/>
    </location>
</feature>
<dbReference type="InterPro" id="IPR020846">
    <property type="entry name" value="MFS_dom"/>
</dbReference>
<name>A0ABY4PEL7_9LACO</name>
<feature type="domain" description="Major facilitator superfamily (MFS) profile" evidence="8">
    <location>
        <begin position="9"/>
        <end position="389"/>
    </location>
</feature>
<dbReference type="RefSeq" id="WP_249513141.1">
    <property type="nucleotide sequence ID" value="NZ_CP093365.1"/>
</dbReference>
<keyword evidence="10" id="KW-1185">Reference proteome</keyword>